<reference evidence="2" key="1">
    <citation type="submission" date="2022-11" db="UniProtKB">
        <authorList>
            <consortium name="WormBaseParasite"/>
        </authorList>
    </citation>
    <scope>IDENTIFICATION</scope>
</reference>
<dbReference type="Proteomes" id="UP000887565">
    <property type="component" value="Unplaced"/>
</dbReference>
<name>A0A915I313_ROMCU</name>
<evidence type="ECO:0000313" key="2">
    <source>
        <dbReference type="WBParaSite" id="nRc.2.0.1.t08518-RA"/>
    </source>
</evidence>
<organism evidence="1 2">
    <name type="scientific">Romanomermis culicivorax</name>
    <name type="common">Nematode worm</name>
    <dbReference type="NCBI Taxonomy" id="13658"/>
    <lineage>
        <taxon>Eukaryota</taxon>
        <taxon>Metazoa</taxon>
        <taxon>Ecdysozoa</taxon>
        <taxon>Nematoda</taxon>
        <taxon>Enoplea</taxon>
        <taxon>Dorylaimia</taxon>
        <taxon>Mermithida</taxon>
        <taxon>Mermithoidea</taxon>
        <taxon>Mermithidae</taxon>
        <taxon>Romanomermis</taxon>
    </lineage>
</organism>
<accession>A0A915I313</accession>
<evidence type="ECO:0000313" key="1">
    <source>
        <dbReference type="Proteomes" id="UP000887565"/>
    </source>
</evidence>
<protein>
    <submittedName>
        <fullName evidence="2">Uncharacterized protein</fullName>
    </submittedName>
</protein>
<dbReference type="WBParaSite" id="nRc.2.0.1.t08518-RA">
    <property type="protein sequence ID" value="nRc.2.0.1.t08518-RA"/>
    <property type="gene ID" value="nRc.2.0.1.g08518"/>
</dbReference>
<proteinExistence type="predicted"/>
<keyword evidence="1" id="KW-1185">Reference proteome</keyword>
<sequence length="9" mass="1207">MDQIRNQRF</sequence>